<dbReference type="InterPro" id="IPR009057">
    <property type="entry name" value="Homeodomain-like_sf"/>
</dbReference>
<feature type="domain" description="HTH araC/xylS-type" evidence="3">
    <location>
        <begin position="1"/>
        <end position="48"/>
    </location>
</feature>
<comment type="caution">
    <text evidence="4">The sequence shown here is derived from an EMBL/GenBank/DDBJ whole genome shotgun (WGS) entry which is preliminary data.</text>
</comment>
<accession>Q7P3R1</accession>
<evidence type="ECO:0000313" key="5">
    <source>
        <dbReference type="Proteomes" id="UP000006454"/>
    </source>
</evidence>
<organism evidence="4 5">
    <name type="scientific">Fusobacterium vincentii ATCC 49256</name>
    <dbReference type="NCBI Taxonomy" id="209882"/>
    <lineage>
        <taxon>Bacteria</taxon>
        <taxon>Fusobacteriati</taxon>
        <taxon>Fusobacteriota</taxon>
        <taxon>Fusobacteriia</taxon>
        <taxon>Fusobacteriales</taxon>
        <taxon>Fusobacteriaceae</taxon>
        <taxon>Fusobacterium</taxon>
    </lineage>
</organism>
<dbReference type="SUPFAM" id="SSF55136">
    <property type="entry name" value="Probable bacterial effector-binding domain"/>
    <property type="match status" value="1"/>
</dbReference>
<dbReference type="SUPFAM" id="SSF46689">
    <property type="entry name" value="Homeodomain-like"/>
    <property type="match status" value="1"/>
</dbReference>
<dbReference type="Gene3D" id="1.10.10.60">
    <property type="entry name" value="Homeodomain-like"/>
    <property type="match status" value="1"/>
</dbReference>
<evidence type="ECO:0000313" key="4">
    <source>
        <dbReference type="EMBL" id="EAA23222.1"/>
    </source>
</evidence>
<dbReference type="SMART" id="SM00871">
    <property type="entry name" value="AraC_E_bind"/>
    <property type="match status" value="1"/>
</dbReference>
<proteinExistence type="predicted"/>
<evidence type="ECO:0000256" key="2">
    <source>
        <dbReference type="ARBA" id="ARBA00023163"/>
    </source>
</evidence>
<dbReference type="Proteomes" id="UP000006454">
    <property type="component" value="Unassembled WGS sequence"/>
</dbReference>
<protein>
    <submittedName>
        <fullName evidence="4">Transcriptional regulator, AraC family</fullName>
    </submittedName>
</protein>
<evidence type="ECO:0000259" key="3">
    <source>
        <dbReference type="PROSITE" id="PS01124"/>
    </source>
</evidence>
<dbReference type="AlphaFoldDB" id="Q7P3R1"/>
<dbReference type="PROSITE" id="PS01124">
    <property type="entry name" value="HTH_ARAC_FAMILY_2"/>
    <property type="match status" value="1"/>
</dbReference>
<dbReference type="InterPro" id="IPR018060">
    <property type="entry name" value="HTH_AraC"/>
</dbReference>
<dbReference type="EMBL" id="AABF01000187">
    <property type="protein sequence ID" value="EAA23222.1"/>
    <property type="molecule type" value="Genomic_DNA"/>
</dbReference>
<gene>
    <name evidence="4" type="ORF">FNV0280</name>
</gene>
<evidence type="ECO:0000256" key="1">
    <source>
        <dbReference type="ARBA" id="ARBA00023015"/>
    </source>
</evidence>
<dbReference type="Pfam" id="PF06445">
    <property type="entry name" value="GyrI-like"/>
    <property type="match status" value="1"/>
</dbReference>
<dbReference type="InterPro" id="IPR011256">
    <property type="entry name" value="Reg_factor_effector_dom_sf"/>
</dbReference>
<dbReference type="Gene3D" id="3.20.80.10">
    <property type="entry name" value="Regulatory factor, effector binding domain"/>
    <property type="match status" value="1"/>
</dbReference>
<dbReference type="InterPro" id="IPR010499">
    <property type="entry name" value="AraC_E-bd"/>
</dbReference>
<dbReference type="PANTHER" id="PTHR36444:SF2">
    <property type="entry name" value="TRANSCRIPTIONAL REGULATOR PROTEIN YOBU-RELATED"/>
    <property type="match status" value="1"/>
</dbReference>
<dbReference type="InterPro" id="IPR053182">
    <property type="entry name" value="YobU-like_regulator"/>
</dbReference>
<dbReference type="GO" id="GO:0003700">
    <property type="term" value="F:DNA-binding transcription factor activity"/>
    <property type="evidence" value="ECO:0007669"/>
    <property type="project" value="InterPro"/>
</dbReference>
<name>Q7P3R1_FUSVC</name>
<keyword evidence="2" id="KW-0804">Transcription</keyword>
<dbReference type="GO" id="GO:0043565">
    <property type="term" value="F:sequence-specific DNA binding"/>
    <property type="evidence" value="ECO:0007669"/>
    <property type="project" value="InterPro"/>
</dbReference>
<dbReference type="PANTHER" id="PTHR36444">
    <property type="entry name" value="TRANSCRIPTIONAL REGULATOR PROTEIN YOBU-RELATED"/>
    <property type="match status" value="1"/>
</dbReference>
<dbReference type="InterPro" id="IPR029442">
    <property type="entry name" value="GyrI-like"/>
</dbReference>
<sequence>MTKAAFDLRKNEEKVIDIAFKYQYESPDAFSLAFKKYHNCTPMEVKQGKDFKIFSPIHLSLTIKGGKAMEISIKKKEKFIVAGIKAENIETFQCPKVWENLFKKVSFNDLEKLGNGNSYGVCYETTSSKSINYIAAFDIKNISEAKKLGLDTMEIPEAEYAVVKLKGKIPNCIHEGWKYVMEVFFPEHGYKHAGTPDFELYSEGDMESDNYEMELWIPIVKVE</sequence>
<keyword evidence="1" id="KW-0805">Transcription regulation</keyword>
<reference evidence="4 5" key="1">
    <citation type="journal article" date="2003" name="Genome Res.">
        <title>Genome analysis of F. nucleatum sub spp vincentii and its comparison with the genome of F. nucleatum ATCC 25586.</title>
        <authorList>
            <person name="Kapatral V."/>
            <person name="Ivanova N."/>
            <person name="Anderson I."/>
            <person name="Reznik G."/>
            <person name="Bhattacharyya A."/>
            <person name="Gardner W.L."/>
            <person name="Mikhailova N."/>
            <person name="Lapidus A."/>
            <person name="Larsen N."/>
            <person name="D'Souza M."/>
            <person name="Walunas T."/>
            <person name="Haselkorn R."/>
            <person name="Overbeek R."/>
            <person name="Kyrpides N."/>
        </authorList>
    </citation>
    <scope>NUCLEOTIDE SEQUENCE [LARGE SCALE GENOMIC DNA]</scope>
    <source>
        <strain evidence="4 5">ATCC 49256</strain>
    </source>
</reference>